<evidence type="ECO:0000256" key="5">
    <source>
        <dbReference type="ARBA" id="ARBA00023136"/>
    </source>
</evidence>
<evidence type="ECO:0000256" key="4">
    <source>
        <dbReference type="ARBA" id="ARBA00022989"/>
    </source>
</evidence>
<comment type="subcellular location">
    <subcellularLocation>
        <location evidence="1">Membrane</location>
        <topology evidence="1">Single-pass type I membrane protein</topology>
    </subcellularLocation>
</comment>
<keyword evidence="9" id="KW-1185">Reference proteome</keyword>
<keyword evidence="6" id="KW-0675">Receptor</keyword>
<dbReference type="SUPFAM" id="SSF52058">
    <property type="entry name" value="L domain-like"/>
    <property type="match status" value="1"/>
</dbReference>
<accession>A0ABR2F5G7</accession>
<evidence type="ECO:0000256" key="1">
    <source>
        <dbReference type="ARBA" id="ARBA00004479"/>
    </source>
</evidence>
<evidence type="ECO:0000256" key="2">
    <source>
        <dbReference type="ARBA" id="ARBA00022692"/>
    </source>
</evidence>
<organism evidence="8 9">
    <name type="scientific">Hibiscus sabdariffa</name>
    <name type="common">roselle</name>
    <dbReference type="NCBI Taxonomy" id="183260"/>
    <lineage>
        <taxon>Eukaryota</taxon>
        <taxon>Viridiplantae</taxon>
        <taxon>Streptophyta</taxon>
        <taxon>Embryophyta</taxon>
        <taxon>Tracheophyta</taxon>
        <taxon>Spermatophyta</taxon>
        <taxon>Magnoliopsida</taxon>
        <taxon>eudicotyledons</taxon>
        <taxon>Gunneridae</taxon>
        <taxon>Pentapetalae</taxon>
        <taxon>rosids</taxon>
        <taxon>malvids</taxon>
        <taxon>Malvales</taxon>
        <taxon>Malvaceae</taxon>
        <taxon>Malvoideae</taxon>
        <taxon>Hibiscus</taxon>
    </lineage>
</organism>
<gene>
    <name evidence="8" type="ORF">V6N12_028321</name>
</gene>
<evidence type="ECO:0000313" key="9">
    <source>
        <dbReference type="Proteomes" id="UP001472677"/>
    </source>
</evidence>
<dbReference type="PANTHER" id="PTHR48063:SF84">
    <property type="entry name" value="LRR RECEPTOR-LIKE SERINE_THREONINE-PROTEIN KINASE FLS2"/>
    <property type="match status" value="1"/>
</dbReference>
<comment type="caution">
    <text evidence="8">The sequence shown here is derived from an EMBL/GenBank/DDBJ whole genome shotgun (WGS) entry which is preliminary data.</text>
</comment>
<evidence type="ECO:0000313" key="8">
    <source>
        <dbReference type="EMBL" id="KAK8572265.1"/>
    </source>
</evidence>
<proteinExistence type="predicted"/>
<keyword evidence="3" id="KW-0732">Signal</keyword>
<dbReference type="Gene3D" id="3.80.10.10">
    <property type="entry name" value="Ribonuclease Inhibitor"/>
    <property type="match status" value="1"/>
</dbReference>
<evidence type="ECO:0000256" key="7">
    <source>
        <dbReference type="ARBA" id="ARBA00023180"/>
    </source>
</evidence>
<reference evidence="8 9" key="1">
    <citation type="journal article" date="2024" name="G3 (Bethesda)">
        <title>Genome assembly of Hibiscus sabdariffa L. provides insights into metabolisms of medicinal natural products.</title>
        <authorList>
            <person name="Kim T."/>
        </authorList>
    </citation>
    <scope>NUCLEOTIDE SEQUENCE [LARGE SCALE GENOMIC DNA]</scope>
    <source>
        <strain evidence="8">TK-2024</strain>
        <tissue evidence="8">Old leaves</tissue>
    </source>
</reference>
<sequence>MRFEVVRTYDNAIDLSCNNLTGNIPPELGLLQGLYALNLSHNHVSSNIPSDIGSMSLLESMDLRYINLSGEIPVSLNLLDPLSTLSLAYNNLSGKISRSPHFDTLSRDGLAYIGNKLLRGAPDGIDCGDKDFYLF</sequence>
<keyword evidence="2" id="KW-0812">Transmembrane</keyword>
<keyword evidence="7" id="KW-0325">Glycoprotein</keyword>
<dbReference type="EMBL" id="JBBPBM010000008">
    <property type="protein sequence ID" value="KAK8572265.1"/>
    <property type="molecule type" value="Genomic_DNA"/>
</dbReference>
<protein>
    <submittedName>
        <fullName evidence="8">Uncharacterized protein</fullName>
    </submittedName>
</protein>
<evidence type="ECO:0000256" key="3">
    <source>
        <dbReference type="ARBA" id="ARBA00022729"/>
    </source>
</evidence>
<keyword evidence="4" id="KW-1133">Transmembrane helix</keyword>
<dbReference type="Proteomes" id="UP001472677">
    <property type="component" value="Unassembled WGS sequence"/>
</dbReference>
<dbReference type="PANTHER" id="PTHR48063">
    <property type="entry name" value="LRR RECEPTOR-LIKE KINASE"/>
    <property type="match status" value="1"/>
</dbReference>
<evidence type="ECO:0000256" key="6">
    <source>
        <dbReference type="ARBA" id="ARBA00023170"/>
    </source>
</evidence>
<dbReference type="InterPro" id="IPR001611">
    <property type="entry name" value="Leu-rich_rpt"/>
</dbReference>
<keyword evidence="5" id="KW-0472">Membrane</keyword>
<dbReference type="InterPro" id="IPR032675">
    <property type="entry name" value="LRR_dom_sf"/>
</dbReference>
<dbReference type="InterPro" id="IPR046956">
    <property type="entry name" value="RLP23-like"/>
</dbReference>
<name>A0ABR2F5G7_9ROSI</name>
<dbReference type="Pfam" id="PF00560">
    <property type="entry name" value="LRR_1"/>
    <property type="match status" value="3"/>
</dbReference>